<reference evidence="4 5" key="1">
    <citation type="journal article" date="2024" name="Nat. Commun.">
        <title>Phylogenomics reveals the evolutionary origins of lichenization in chlorophyte algae.</title>
        <authorList>
            <person name="Puginier C."/>
            <person name="Libourel C."/>
            <person name="Otte J."/>
            <person name="Skaloud P."/>
            <person name="Haon M."/>
            <person name="Grisel S."/>
            <person name="Petersen M."/>
            <person name="Berrin J.G."/>
            <person name="Delaux P.M."/>
            <person name="Dal Grande F."/>
            <person name="Keller J."/>
        </authorList>
    </citation>
    <scope>NUCLEOTIDE SEQUENCE [LARGE SCALE GENOMIC DNA]</scope>
    <source>
        <strain evidence="4 5">SAG 2036</strain>
    </source>
</reference>
<dbReference type="SUPFAM" id="SSF57756">
    <property type="entry name" value="Retrovirus zinc finger-like domains"/>
    <property type="match status" value="1"/>
</dbReference>
<evidence type="ECO:0000256" key="2">
    <source>
        <dbReference type="SAM" id="MobiDB-lite"/>
    </source>
</evidence>
<dbReference type="PANTHER" id="PTHR15503">
    <property type="entry name" value="LDOC1 RELATED"/>
    <property type="match status" value="1"/>
</dbReference>
<name>A0AAW1P314_9CHLO</name>
<dbReference type="Proteomes" id="UP001465755">
    <property type="component" value="Unassembled WGS sequence"/>
</dbReference>
<dbReference type="Gene3D" id="4.10.60.10">
    <property type="entry name" value="Zinc finger, CCHC-type"/>
    <property type="match status" value="1"/>
</dbReference>
<dbReference type="Pfam" id="PF19259">
    <property type="entry name" value="Ty3_capsid"/>
    <property type="match status" value="1"/>
</dbReference>
<dbReference type="InterPro" id="IPR032567">
    <property type="entry name" value="RTL1-rel"/>
</dbReference>
<feature type="region of interest" description="Disordered" evidence="2">
    <location>
        <begin position="1"/>
        <end position="36"/>
    </location>
</feature>
<feature type="region of interest" description="Disordered" evidence="2">
    <location>
        <begin position="325"/>
        <end position="349"/>
    </location>
</feature>
<dbReference type="AlphaFoldDB" id="A0AAW1P314"/>
<keyword evidence="1" id="KW-0862">Zinc</keyword>
<evidence type="ECO:0000313" key="4">
    <source>
        <dbReference type="EMBL" id="KAK9803089.1"/>
    </source>
</evidence>
<dbReference type="GO" id="GO:0008270">
    <property type="term" value="F:zinc ion binding"/>
    <property type="evidence" value="ECO:0007669"/>
    <property type="project" value="UniProtKB-KW"/>
</dbReference>
<sequence>MADSFPLGGGENVAGQQPEQPHGEVPGQAQSQQNPIDPNVVLQNNMANRIIELENRLNAIGLQAGGAVHNLEGQVQATQQMASSKPSNVKIPQPQRFKGNREGPKVLEWAHQATTYLKAAGLAESVDGVWHISNFLDADAAIWWRVKCEEFDSGRAQLPQVWTSFKEQIVNQFQLFNHVTDIRDQYTSLRQTTSVSAYVAKFRSLVVELPDEPESVKIYQFLKGLKPEVQARTRTHKPSSLMQAMDIADEADRARQHAYRGAPDNSYLDDWSRGPAALAGPTAMEVGTVSSGARAWSDSPASIVIRTPAELKKLREENRCFNCRGRGHSLRDCPRAPDKTTSVRQHSDN</sequence>
<evidence type="ECO:0000256" key="1">
    <source>
        <dbReference type="PROSITE-ProRule" id="PRU00047"/>
    </source>
</evidence>
<dbReference type="PROSITE" id="PS50158">
    <property type="entry name" value="ZF_CCHC"/>
    <property type="match status" value="1"/>
</dbReference>
<keyword evidence="1" id="KW-0863">Zinc-finger</keyword>
<gene>
    <name evidence="4" type="ORF">WJX73_010768</name>
</gene>
<dbReference type="InterPro" id="IPR045358">
    <property type="entry name" value="Ty3_capsid"/>
</dbReference>
<protein>
    <recommendedName>
        <fullName evidence="3">CCHC-type domain-containing protein</fullName>
    </recommendedName>
</protein>
<feature type="region of interest" description="Disordered" evidence="2">
    <location>
        <begin position="81"/>
        <end position="100"/>
    </location>
</feature>
<dbReference type="SMART" id="SM00343">
    <property type="entry name" value="ZnF_C2HC"/>
    <property type="match status" value="1"/>
</dbReference>
<accession>A0AAW1P314</accession>
<keyword evidence="1" id="KW-0479">Metal-binding</keyword>
<dbReference type="InterPro" id="IPR036875">
    <property type="entry name" value="Znf_CCHC_sf"/>
</dbReference>
<feature type="compositionally biased region" description="Polar residues" evidence="2">
    <location>
        <begin position="339"/>
        <end position="349"/>
    </location>
</feature>
<organism evidence="4 5">
    <name type="scientific">Symbiochloris irregularis</name>
    <dbReference type="NCBI Taxonomy" id="706552"/>
    <lineage>
        <taxon>Eukaryota</taxon>
        <taxon>Viridiplantae</taxon>
        <taxon>Chlorophyta</taxon>
        <taxon>core chlorophytes</taxon>
        <taxon>Trebouxiophyceae</taxon>
        <taxon>Trebouxiales</taxon>
        <taxon>Trebouxiaceae</taxon>
        <taxon>Symbiochloris</taxon>
    </lineage>
</organism>
<dbReference type="GO" id="GO:0003676">
    <property type="term" value="F:nucleic acid binding"/>
    <property type="evidence" value="ECO:0007669"/>
    <property type="project" value="InterPro"/>
</dbReference>
<dbReference type="EMBL" id="JALJOQ010000063">
    <property type="protein sequence ID" value="KAK9803089.1"/>
    <property type="molecule type" value="Genomic_DNA"/>
</dbReference>
<evidence type="ECO:0000259" key="3">
    <source>
        <dbReference type="PROSITE" id="PS50158"/>
    </source>
</evidence>
<feature type="compositionally biased region" description="Basic and acidic residues" evidence="2">
    <location>
        <begin position="329"/>
        <end position="338"/>
    </location>
</feature>
<dbReference type="InterPro" id="IPR001878">
    <property type="entry name" value="Znf_CCHC"/>
</dbReference>
<keyword evidence="5" id="KW-1185">Reference proteome</keyword>
<dbReference type="PANTHER" id="PTHR15503:SF22">
    <property type="entry name" value="TRANSPOSON TY3-I GAG POLYPROTEIN"/>
    <property type="match status" value="1"/>
</dbReference>
<comment type="caution">
    <text evidence="4">The sequence shown here is derived from an EMBL/GenBank/DDBJ whole genome shotgun (WGS) entry which is preliminary data.</text>
</comment>
<feature type="domain" description="CCHC-type" evidence="3">
    <location>
        <begin position="319"/>
        <end position="335"/>
    </location>
</feature>
<evidence type="ECO:0000313" key="5">
    <source>
        <dbReference type="Proteomes" id="UP001465755"/>
    </source>
</evidence>
<proteinExistence type="predicted"/>